<dbReference type="EMBL" id="OBMM01000003">
    <property type="protein sequence ID" value="SOC21740.1"/>
    <property type="molecule type" value="Genomic_DNA"/>
</dbReference>
<name>A0A285THM7_9PROT</name>
<sequence length="180" mass="20300">MKYPIVNITHRSAGSSSGSELTVSNETIFWFRRVHAAVHIAHGNETIGEPVYFVDVETYMDALDAARAEAERLVEKHSVDIRSSLVIYVDAKVKDEPFIAASDLTNPDGESQHFPFFLCPDRWLTIEDEARLFQNVSERMRVWTSAALSSANEVRLEATRRKLLKVAPPLLSKQDLQEAV</sequence>
<dbReference type="AlphaFoldDB" id="A0A285THM7"/>
<gene>
    <name evidence="1" type="ORF">SAMN05428964_103476</name>
</gene>
<accession>A0A285THM7</accession>
<organism evidence="1 2">
    <name type="scientific">Thalassospira xiamenensis</name>
    <dbReference type="NCBI Taxonomy" id="220697"/>
    <lineage>
        <taxon>Bacteria</taxon>
        <taxon>Pseudomonadati</taxon>
        <taxon>Pseudomonadota</taxon>
        <taxon>Alphaproteobacteria</taxon>
        <taxon>Rhodospirillales</taxon>
        <taxon>Thalassospiraceae</taxon>
        <taxon>Thalassospira</taxon>
    </lineage>
</organism>
<dbReference type="Proteomes" id="UP000219068">
    <property type="component" value="Unassembled WGS sequence"/>
</dbReference>
<evidence type="ECO:0000313" key="2">
    <source>
        <dbReference type="Proteomes" id="UP000219068"/>
    </source>
</evidence>
<dbReference type="RefSeq" id="WP_097052256.1">
    <property type="nucleotide sequence ID" value="NZ_OBMM01000003.1"/>
</dbReference>
<protein>
    <submittedName>
        <fullName evidence="1">Uncharacterized protein</fullName>
    </submittedName>
</protein>
<evidence type="ECO:0000313" key="1">
    <source>
        <dbReference type="EMBL" id="SOC21740.1"/>
    </source>
</evidence>
<proteinExistence type="predicted"/>
<reference evidence="1 2" key="1">
    <citation type="submission" date="2017-08" db="EMBL/GenBank/DDBJ databases">
        <authorList>
            <person name="de Groot N.N."/>
        </authorList>
    </citation>
    <scope>NUCLEOTIDE SEQUENCE [LARGE SCALE GENOMIC DNA]</scope>
    <source>
        <strain evidence="1 2">USBA 78</strain>
    </source>
</reference>